<dbReference type="AlphaFoldDB" id="A0A286IEM9"/>
<keyword evidence="2" id="KW-1185">Reference proteome</keyword>
<proteinExistence type="predicted"/>
<dbReference type="Proteomes" id="UP000219465">
    <property type="component" value="Unassembled WGS sequence"/>
</dbReference>
<dbReference type="RefSeq" id="WP_097109070.1">
    <property type="nucleotide sequence ID" value="NZ_OCPC01000006.1"/>
</dbReference>
<name>A0A286IEM9_9HYPH</name>
<dbReference type="EMBL" id="OCPC01000006">
    <property type="protein sequence ID" value="SOE18585.1"/>
    <property type="molecule type" value="Genomic_DNA"/>
</dbReference>
<protein>
    <submittedName>
        <fullName evidence="1">Uncharacterized protein</fullName>
    </submittedName>
</protein>
<sequence length="93" mass="10754">MNQMAKFPLPYENEEPDGDVRRSLSLIRIVQELLCKPNLQLCEKHVLDVALSQVTEMLTPVLGYLENDERSESLTMFQDARRRRTLEYGGKGE</sequence>
<accession>A0A286IEM9</accession>
<evidence type="ECO:0000313" key="2">
    <source>
        <dbReference type="Proteomes" id="UP000219465"/>
    </source>
</evidence>
<gene>
    <name evidence="1" type="ORF">SAMN05877838_3514</name>
</gene>
<evidence type="ECO:0000313" key="1">
    <source>
        <dbReference type="EMBL" id="SOE18585.1"/>
    </source>
</evidence>
<reference evidence="2" key="1">
    <citation type="submission" date="2017-08" db="EMBL/GenBank/DDBJ databases">
        <authorList>
            <person name="Varghese N."/>
            <person name="Submissions S."/>
        </authorList>
    </citation>
    <scope>NUCLEOTIDE SEQUENCE [LARGE SCALE GENOMIC DNA]</scope>
    <source>
        <strain evidence="2">KCTC 23107</strain>
    </source>
</reference>
<organism evidence="1 2">
    <name type="scientific">Hoeflea halophila</name>
    <dbReference type="NCBI Taxonomy" id="714899"/>
    <lineage>
        <taxon>Bacteria</taxon>
        <taxon>Pseudomonadati</taxon>
        <taxon>Pseudomonadota</taxon>
        <taxon>Alphaproteobacteria</taxon>
        <taxon>Hyphomicrobiales</taxon>
        <taxon>Rhizobiaceae</taxon>
        <taxon>Hoeflea</taxon>
    </lineage>
</organism>